<keyword evidence="3" id="KW-1185">Reference proteome</keyword>
<reference evidence="3" key="1">
    <citation type="journal article" date="2019" name="Int. J. Syst. Evol. Microbiol.">
        <title>The Global Catalogue of Microorganisms (GCM) 10K type strain sequencing project: providing services to taxonomists for standard genome sequencing and annotation.</title>
        <authorList>
            <consortium name="The Broad Institute Genomics Platform"/>
            <consortium name="The Broad Institute Genome Sequencing Center for Infectious Disease"/>
            <person name="Wu L."/>
            <person name="Ma J."/>
        </authorList>
    </citation>
    <scope>NUCLEOTIDE SEQUENCE [LARGE SCALE GENOMIC DNA]</scope>
    <source>
        <strain evidence="3">CCUG 57263</strain>
    </source>
</reference>
<dbReference type="SUPFAM" id="SSF110391">
    <property type="entry name" value="GlpP-like"/>
    <property type="match status" value="1"/>
</dbReference>
<evidence type="ECO:0000313" key="2">
    <source>
        <dbReference type="EMBL" id="MFD0868618.1"/>
    </source>
</evidence>
<dbReference type="PANTHER" id="PTHR35787:SF1">
    <property type="entry name" value="GLYCEROL UPTAKE OPERON ANTITERMINATOR REGULATORY PROTEIN"/>
    <property type="match status" value="1"/>
</dbReference>
<dbReference type="InterPro" id="IPR013785">
    <property type="entry name" value="Aldolase_TIM"/>
</dbReference>
<comment type="caution">
    <text evidence="2">The sequence shown here is derived from an EMBL/GenBank/DDBJ whole genome shotgun (WGS) entry which is preliminary data.</text>
</comment>
<dbReference type="EMBL" id="JBHTIU010000019">
    <property type="protein sequence ID" value="MFD0868618.1"/>
    <property type="molecule type" value="Genomic_DNA"/>
</dbReference>
<dbReference type="Gene3D" id="3.20.20.70">
    <property type="entry name" value="Aldolase class I"/>
    <property type="match status" value="1"/>
</dbReference>
<proteinExistence type="predicted"/>
<organism evidence="2 3">
    <name type="scientific">Paenibacillus residui</name>
    <dbReference type="NCBI Taxonomy" id="629724"/>
    <lineage>
        <taxon>Bacteria</taxon>
        <taxon>Bacillati</taxon>
        <taxon>Bacillota</taxon>
        <taxon>Bacilli</taxon>
        <taxon>Bacillales</taxon>
        <taxon>Paenibacillaceae</taxon>
        <taxon>Paenibacillus</taxon>
    </lineage>
</organism>
<keyword evidence="1" id="KW-0694">RNA-binding</keyword>
<keyword evidence="1" id="KW-0319">Glycerol metabolism</keyword>
<evidence type="ECO:0000313" key="3">
    <source>
        <dbReference type="Proteomes" id="UP001597120"/>
    </source>
</evidence>
<keyword evidence="1" id="KW-0804">Transcription</keyword>
<dbReference type="RefSeq" id="WP_186328271.1">
    <property type="nucleotide sequence ID" value="NZ_JBHTIU010000019.1"/>
</dbReference>
<accession>A0ABW3D5P4</accession>
<sequence>MERIVDMVEHQVIAAVRSEEELAEALGSRVNVIFLLMGSIGNLQELVTKVRDSGRRVFVHLDFIEGIASDRSGVQYIANHIHPDGILSTRNHLIGMAKENGMKAIQRLFLIDSTAIRNGMKAIRSSGADAVEIMPGLMPKVIRELTEMTELPIIAGGLIREEEEVHEALKAGALAVSVGEPDLWQMKL</sequence>
<name>A0ABW3D5P4_9BACL</name>
<dbReference type="Proteomes" id="UP001597120">
    <property type="component" value="Unassembled WGS sequence"/>
</dbReference>
<dbReference type="PANTHER" id="PTHR35787">
    <property type="entry name" value="GLYCEROL UPTAKE OPERON ANTITERMINATOR REGULATORY PROTEIN"/>
    <property type="match status" value="1"/>
</dbReference>
<dbReference type="PIRSF" id="PIRSF016897">
    <property type="entry name" value="GlpP"/>
    <property type="match status" value="1"/>
</dbReference>
<gene>
    <name evidence="2" type="ORF">ACFQ03_05610</name>
</gene>
<dbReference type="Pfam" id="PF04309">
    <property type="entry name" value="G3P_antiterm"/>
    <property type="match status" value="1"/>
</dbReference>
<comment type="function">
    <text evidence="1">Regulates expression of the glpD operon. In the presence of glycerol 3-phosphate (G3P) causes antitermination of transcription of glpD at the inverted repeat of the leader region to enhance its transcription. Binds and stabilizes glpD leader mRNA.</text>
</comment>
<dbReference type="InterPro" id="IPR006699">
    <property type="entry name" value="GlpP"/>
</dbReference>
<keyword evidence="1" id="KW-0805">Transcription regulation</keyword>
<evidence type="ECO:0000256" key="1">
    <source>
        <dbReference type="PIRNR" id="PIRNR016897"/>
    </source>
</evidence>
<protein>
    <recommendedName>
        <fullName evidence="1">Glycerol uptake operon antiterminator regulatory protein</fullName>
    </recommendedName>
</protein>